<dbReference type="InterPro" id="IPR005320">
    <property type="entry name" value="Peptidase_S51"/>
</dbReference>
<keyword evidence="4" id="KW-0720">Serine protease</keyword>
<evidence type="ECO:0000256" key="1">
    <source>
        <dbReference type="ARBA" id="ARBA00006534"/>
    </source>
</evidence>
<dbReference type="GO" id="GO:0008236">
    <property type="term" value="F:serine-type peptidase activity"/>
    <property type="evidence" value="ECO:0007669"/>
    <property type="project" value="UniProtKB-KW"/>
</dbReference>
<dbReference type="RefSeq" id="WP_264012731.1">
    <property type="nucleotide sequence ID" value="NZ_JACKSJ010000088.1"/>
</dbReference>
<evidence type="ECO:0000313" key="6">
    <source>
        <dbReference type="Proteomes" id="UP001140293"/>
    </source>
</evidence>
<gene>
    <name evidence="5" type="ORF">H7I41_11540</name>
</gene>
<dbReference type="InterPro" id="IPR029062">
    <property type="entry name" value="Class_I_gatase-like"/>
</dbReference>
<reference evidence="5" key="1">
    <citation type="submission" date="2020-07" db="EMBL/GenBank/DDBJ databases">
        <authorList>
            <person name="Pettersson B.M.F."/>
            <person name="Behra P.R.K."/>
            <person name="Ramesh M."/>
            <person name="Das S."/>
            <person name="Dasgupta S."/>
            <person name="Kirsebom L.A."/>
        </authorList>
    </citation>
    <scope>NUCLEOTIDE SEQUENCE</scope>
    <source>
        <strain evidence="5">DSM 44615</strain>
    </source>
</reference>
<accession>A0A9X2YQ03</accession>
<organism evidence="5 6">
    <name type="scientific">[Mycobacterium] manitobense</name>
    <dbReference type="NCBI Taxonomy" id="190147"/>
    <lineage>
        <taxon>Bacteria</taxon>
        <taxon>Bacillati</taxon>
        <taxon>Actinomycetota</taxon>
        <taxon>Actinomycetes</taxon>
        <taxon>Mycobacteriales</taxon>
        <taxon>Mycobacteriaceae</taxon>
        <taxon>Mycolicibacterium</taxon>
    </lineage>
</organism>
<evidence type="ECO:0000256" key="3">
    <source>
        <dbReference type="ARBA" id="ARBA00022801"/>
    </source>
</evidence>
<reference evidence="5" key="2">
    <citation type="journal article" date="2022" name="BMC Genomics">
        <title>Comparative genome analysis of mycobacteria focusing on tRNA and non-coding RNA.</title>
        <authorList>
            <person name="Behra P.R.K."/>
            <person name="Pettersson B.M.F."/>
            <person name="Ramesh M."/>
            <person name="Das S."/>
            <person name="Dasgupta S."/>
            <person name="Kirsebom L.A."/>
        </authorList>
    </citation>
    <scope>NUCLEOTIDE SEQUENCE</scope>
    <source>
        <strain evidence="5">DSM 44615</strain>
    </source>
</reference>
<dbReference type="AlphaFoldDB" id="A0A9X2YQ03"/>
<evidence type="ECO:0000256" key="2">
    <source>
        <dbReference type="ARBA" id="ARBA00022670"/>
    </source>
</evidence>
<comment type="caution">
    <text evidence="5">The sequence shown here is derived from an EMBL/GenBank/DDBJ whole genome shotgun (WGS) entry which is preliminary data.</text>
</comment>
<evidence type="ECO:0000256" key="4">
    <source>
        <dbReference type="ARBA" id="ARBA00022825"/>
    </source>
</evidence>
<keyword evidence="6" id="KW-1185">Reference proteome</keyword>
<evidence type="ECO:0000313" key="5">
    <source>
        <dbReference type="EMBL" id="MCV7170547.1"/>
    </source>
</evidence>
<dbReference type="EMBL" id="JACKSJ010000088">
    <property type="protein sequence ID" value="MCV7170547.1"/>
    <property type="molecule type" value="Genomic_DNA"/>
</dbReference>
<keyword evidence="2" id="KW-0645">Protease</keyword>
<keyword evidence="3" id="KW-0378">Hydrolase</keyword>
<dbReference type="Proteomes" id="UP001140293">
    <property type="component" value="Unassembled WGS sequence"/>
</dbReference>
<keyword evidence="5" id="KW-0315">Glutamine amidotransferase</keyword>
<name>A0A9X2YQ03_9MYCO</name>
<sequence>MDCFDSAAQRQPLYLLADSQLLFWKRQGRLFLDTVLAGLIHDTPICAAYIGASNGDRPEFYDIFEAAVDAVGVTDRRMIESSFPADDRAFLERARLVVLAGGDVRRGWKTFEETGMKDAILSRYARGAVLLGISAGAVQLGRYGIAETPESSASDLLEVFDLVPAVVDTHDEEAGWRRLSRAIGSLEGRAAGLGIPSGGGVIVHPDTTMEPVRRPAREFRFECARVTSSVLHTASDE</sequence>
<comment type="similarity">
    <text evidence="1">Belongs to the peptidase S51 family.</text>
</comment>
<dbReference type="Gene3D" id="3.40.50.880">
    <property type="match status" value="1"/>
</dbReference>
<dbReference type="Pfam" id="PF03575">
    <property type="entry name" value="Peptidase_S51"/>
    <property type="match status" value="1"/>
</dbReference>
<dbReference type="SUPFAM" id="SSF52317">
    <property type="entry name" value="Class I glutamine amidotransferase-like"/>
    <property type="match status" value="1"/>
</dbReference>
<dbReference type="GO" id="GO:0006508">
    <property type="term" value="P:proteolysis"/>
    <property type="evidence" value="ECO:0007669"/>
    <property type="project" value="UniProtKB-KW"/>
</dbReference>
<protein>
    <submittedName>
        <fullName evidence="5">Type 1 glutamine amidotransferase-like domain-containing protein</fullName>
    </submittedName>
</protein>
<proteinExistence type="inferred from homology"/>
<dbReference type="CDD" id="cd03129">
    <property type="entry name" value="GAT1_Peptidase_E_like"/>
    <property type="match status" value="1"/>
</dbReference>